<keyword evidence="5 8" id="KW-0378">Hydrolase</keyword>
<keyword evidence="11" id="KW-1185">Reference proteome</keyword>
<name>A0A251PLM7_PRUPE</name>
<dbReference type="SUPFAM" id="SSF51126">
    <property type="entry name" value="Pectin lyase-like"/>
    <property type="match status" value="1"/>
</dbReference>
<gene>
    <name evidence="10" type="ORF">PRUPE_4G165000</name>
</gene>
<dbReference type="Proteomes" id="UP000006882">
    <property type="component" value="Chromosome G4"/>
</dbReference>
<reference evidence="10 11" key="1">
    <citation type="journal article" date="2013" name="Nat. Genet.">
        <title>The high-quality draft genome of peach (Prunus persica) identifies unique patterns of genetic diversity, domestication and genome evolution.</title>
        <authorList>
            <consortium name="International Peach Genome Initiative"/>
            <person name="Verde I."/>
            <person name="Abbott A.G."/>
            <person name="Scalabrin S."/>
            <person name="Jung S."/>
            <person name="Shu S."/>
            <person name="Marroni F."/>
            <person name="Zhebentyayeva T."/>
            <person name="Dettori M.T."/>
            <person name="Grimwood J."/>
            <person name="Cattonaro F."/>
            <person name="Zuccolo A."/>
            <person name="Rossini L."/>
            <person name="Jenkins J."/>
            <person name="Vendramin E."/>
            <person name="Meisel L.A."/>
            <person name="Decroocq V."/>
            <person name="Sosinski B."/>
            <person name="Prochnik S."/>
            <person name="Mitros T."/>
            <person name="Policriti A."/>
            <person name="Cipriani G."/>
            <person name="Dondini L."/>
            <person name="Ficklin S."/>
            <person name="Goodstein D.M."/>
            <person name="Xuan P."/>
            <person name="Del Fabbro C."/>
            <person name="Aramini V."/>
            <person name="Copetti D."/>
            <person name="Gonzalez S."/>
            <person name="Horner D.S."/>
            <person name="Falchi R."/>
            <person name="Lucas S."/>
            <person name="Mica E."/>
            <person name="Maldonado J."/>
            <person name="Lazzari B."/>
            <person name="Bielenberg D."/>
            <person name="Pirona R."/>
            <person name="Miculan M."/>
            <person name="Barakat A."/>
            <person name="Testolin R."/>
            <person name="Stella A."/>
            <person name="Tartarini S."/>
            <person name="Tonutti P."/>
            <person name="Arus P."/>
            <person name="Orellana A."/>
            <person name="Wells C."/>
            <person name="Main D."/>
            <person name="Vizzotto G."/>
            <person name="Silva H."/>
            <person name="Salamini F."/>
            <person name="Schmutz J."/>
            <person name="Morgante M."/>
            <person name="Rokhsar D.S."/>
        </authorList>
    </citation>
    <scope>NUCLEOTIDE SEQUENCE [LARGE SCALE GENOMIC DNA]</scope>
    <source>
        <strain evidence="11">cv. Nemared</strain>
    </source>
</reference>
<feature type="signal peptide" evidence="9">
    <location>
        <begin position="1"/>
        <end position="25"/>
    </location>
</feature>
<dbReference type="Gene3D" id="2.160.20.10">
    <property type="entry name" value="Single-stranded right-handed beta-helix, Pectin lyase-like"/>
    <property type="match status" value="1"/>
</dbReference>
<keyword evidence="7" id="KW-0961">Cell wall biogenesis/degradation</keyword>
<keyword evidence="6 8" id="KW-0326">Glycosidase</keyword>
<dbReference type="GO" id="GO:0004650">
    <property type="term" value="F:polygalacturonase activity"/>
    <property type="evidence" value="ECO:0007669"/>
    <property type="project" value="InterPro"/>
</dbReference>
<evidence type="ECO:0000256" key="5">
    <source>
        <dbReference type="ARBA" id="ARBA00022801"/>
    </source>
</evidence>
<dbReference type="Gramene" id="ONI12442">
    <property type="protein sequence ID" value="ONI12442"/>
    <property type="gene ID" value="PRUPE_4G165000"/>
</dbReference>
<evidence type="ECO:0000256" key="4">
    <source>
        <dbReference type="ARBA" id="ARBA00022525"/>
    </source>
</evidence>
<dbReference type="SMR" id="A0A251PLM7"/>
<keyword evidence="4" id="KW-0964">Secreted</keyword>
<dbReference type="Pfam" id="PF00295">
    <property type="entry name" value="Glyco_hydro_28"/>
    <property type="match status" value="1"/>
</dbReference>
<evidence type="ECO:0008006" key="12">
    <source>
        <dbReference type="Google" id="ProtNLM"/>
    </source>
</evidence>
<evidence type="ECO:0000256" key="2">
    <source>
        <dbReference type="ARBA" id="ARBA00008834"/>
    </source>
</evidence>
<dbReference type="InterPro" id="IPR000743">
    <property type="entry name" value="Glyco_hydro_28"/>
</dbReference>
<evidence type="ECO:0000256" key="3">
    <source>
        <dbReference type="ARBA" id="ARBA00022512"/>
    </source>
</evidence>
<proteinExistence type="inferred from homology"/>
<dbReference type="EMBL" id="CM007654">
    <property type="protein sequence ID" value="ONI12442.1"/>
    <property type="molecule type" value="Genomic_DNA"/>
</dbReference>
<evidence type="ECO:0000256" key="7">
    <source>
        <dbReference type="ARBA" id="ARBA00023316"/>
    </source>
</evidence>
<dbReference type="InterPro" id="IPR011050">
    <property type="entry name" value="Pectin_lyase_fold/virulence"/>
</dbReference>
<keyword evidence="9" id="KW-0732">Signal</keyword>
<evidence type="ECO:0000313" key="11">
    <source>
        <dbReference type="Proteomes" id="UP000006882"/>
    </source>
</evidence>
<dbReference type="GO" id="GO:0071555">
    <property type="term" value="P:cell wall organization"/>
    <property type="evidence" value="ECO:0007669"/>
    <property type="project" value="UniProtKB-KW"/>
</dbReference>
<organism evidence="10 11">
    <name type="scientific">Prunus persica</name>
    <name type="common">Peach</name>
    <name type="synonym">Amygdalus persica</name>
    <dbReference type="NCBI Taxonomy" id="3760"/>
    <lineage>
        <taxon>Eukaryota</taxon>
        <taxon>Viridiplantae</taxon>
        <taxon>Streptophyta</taxon>
        <taxon>Embryophyta</taxon>
        <taxon>Tracheophyta</taxon>
        <taxon>Spermatophyta</taxon>
        <taxon>Magnoliopsida</taxon>
        <taxon>eudicotyledons</taxon>
        <taxon>Gunneridae</taxon>
        <taxon>Pentapetalae</taxon>
        <taxon>rosids</taxon>
        <taxon>fabids</taxon>
        <taxon>Rosales</taxon>
        <taxon>Rosaceae</taxon>
        <taxon>Amygdaloideae</taxon>
        <taxon>Amygdaleae</taxon>
        <taxon>Prunus</taxon>
    </lineage>
</organism>
<accession>A0A251PLM7</accession>
<dbReference type="STRING" id="3760.A0A251PLM7"/>
<sequence length="401" mass="43218">MGSKFIHGITWFLFLVAICAIKAKAISVDVVKFGAKGDGKTDDTKAFTQAWTQACSERQNNRYVIPKGTYIVGPVDFAGPCKAKTIHFKVDGTVQSSKKQSVTGGAHPNAWISFTQVNNLFISGDGIFDGQGFEGNCTKAKQCEQPPLNLIFAMVKDSHIQGITSNNSVGGHIGIYRSINVTVDDVDIGIKGGEGILIEKSTNINIINTNIKILHDNCVTILDGNTGINIEKMTCSQGNGLGVSVLGNTGKEEPIKGVTVRNCTFSHTEGAIRIQSSAASNANIAISNLIFEDIIFDYLQNMAIILDQEHCPSKQCRTTNPSKVKVENVSFKNIKGTSVDPRIVILECGTAPDACKDIRFIDLRVLVEGDDRLETQFRCKNVKPAVAGHVDPAACNTRAVA</sequence>
<evidence type="ECO:0000256" key="9">
    <source>
        <dbReference type="SAM" id="SignalP"/>
    </source>
</evidence>
<evidence type="ECO:0000256" key="1">
    <source>
        <dbReference type="ARBA" id="ARBA00004191"/>
    </source>
</evidence>
<evidence type="ECO:0000256" key="8">
    <source>
        <dbReference type="RuleBase" id="RU361169"/>
    </source>
</evidence>
<evidence type="ECO:0000256" key="6">
    <source>
        <dbReference type="ARBA" id="ARBA00023295"/>
    </source>
</evidence>
<feature type="chain" id="PRO_5012377355" description="Pectate lyase superfamily protein domain-containing protein" evidence="9">
    <location>
        <begin position="26"/>
        <end position="401"/>
    </location>
</feature>
<comment type="subcellular location">
    <subcellularLocation>
        <location evidence="1">Secreted</location>
        <location evidence="1">Cell wall</location>
    </subcellularLocation>
</comment>
<dbReference type="PANTHER" id="PTHR31375">
    <property type="match status" value="1"/>
</dbReference>
<dbReference type="GO" id="GO:0005975">
    <property type="term" value="P:carbohydrate metabolic process"/>
    <property type="evidence" value="ECO:0007669"/>
    <property type="project" value="InterPro"/>
</dbReference>
<dbReference type="OrthoDB" id="1046782at2759"/>
<protein>
    <recommendedName>
        <fullName evidence="12">Pectate lyase superfamily protein domain-containing protein</fullName>
    </recommendedName>
</protein>
<keyword evidence="3" id="KW-0134">Cell wall</keyword>
<comment type="similarity">
    <text evidence="2 8">Belongs to the glycosyl hydrolase 28 family.</text>
</comment>
<dbReference type="AlphaFoldDB" id="A0A251PLM7"/>
<dbReference type="InterPro" id="IPR012334">
    <property type="entry name" value="Pectin_lyas_fold"/>
</dbReference>
<evidence type="ECO:0000313" key="10">
    <source>
        <dbReference type="EMBL" id="ONI12442.1"/>
    </source>
</evidence>